<proteinExistence type="predicted"/>
<dbReference type="OMA" id="WILTIRI"/>
<dbReference type="OrthoDB" id="600370at2759"/>
<dbReference type="Proteomes" id="UP000019116">
    <property type="component" value="Chromosome 7B"/>
</dbReference>
<feature type="domain" description="Disease resistance R13L4/SHOC-2-like LRR" evidence="4">
    <location>
        <begin position="242"/>
        <end position="383"/>
    </location>
</feature>
<evidence type="ECO:0000313" key="6">
    <source>
        <dbReference type="Proteomes" id="UP000019116"/>
    </source>
</evidence>
<dbReference type="InterPro" id="IPR044974">
    <property type="entry name" value="Disease_R_plants"/>
</dbReference>
<keyword evidence="2" id="KW-0611">Plant defense</keyword>
<dbReference type="PANTHER" id="PTHR23155:SF968">
    <property type="entry name" value="NB-ARC DOMAIN CONTAINING PROTEIN, EXPRESSED"/>
    <property type="match status" value="1"/>
</dbReference>
<evidence type="ECO:0000313" key="5">
    <source>
        <dbReference type="EnsemblPlants" id="TraesCS7B02G501200.1"/>
    </source>
</evidence>
<dbReference type="STRING" id="4565.A0A3B6SVZ6"/>
<dbReference type="GO" id="GO:0009626">
    <property type="term" value="P:plant-type hypersensitive response"/>
    <property type="evidence" value="ECO:0007669"/>
    <property type="project" value="UniProtKB-ARBA"/>
</dbReference>
<dbReference type="Gramene" id="TraesCS7B02G501200.1">
    <property type="protein sequence ID" value="TraesCS7B02G501200.1"/>
    <property type="gene ID" value="TraesCS7B02G501200"/>
</dbReference>
<accession>A0A3B6SVZ6</accession>
<keyword evidence="1" id="KW-0677">Repeat</keyword>
<dbReference type="InterPro" id="IPR058922">
    <property type="entry name" value="WHD_DRP"/>
</dbReference>
<dbReference type="Gene3D" id="3.80.10.10">
    <property type="entry name" value="Ribonuclease Inhibitor"/>
    <property type="match status" value="2"/>
</dbReference>
<dbReference type="PANTHER" id="PTHR23155">
    <property type="entry name" value="DISEASE RESISTANCE PROTEIN RP"/>
    <property type="match status" value="1"/>
</dbReference>
<sequence>MPTHVHPLKKLDKEKSWELFSRKALPSYKRSIIAGVDEFEKLGRKLAKKCDGLPLALSVLGGYLSKNLNKQAWTDILSDWPSTKDGQMMRNILARSYKDLPNHYLCSCLLYVAAFPEDYKIAVPDLIELWISESLIPHIPNHKLEEIARNYVTELAQRSLVEVVERSKLHGWILTIRIHDILRDWCIEEARKDGFLDAISNTTGHCSPSSSDNMVSYRYYFQSLSEEILPATRNVRTFLGFRDSSVSLSKLTFLRVLHIEDSILEDFSSAIGECIHLRYLRLRRCGHMMLPSSIGKLLYLQTIDLRDTELDSAVPKSLWDIPTLRHVYLEDKFCPPPPARSVRLQCNGLQTFVLNPSTFGTKYCYHDMVIFLGQMNQLTTLYLRMRPIPSEVINIFANMPHLVDIYLSEFGLLNKLPTQFPQSVRCLVLYANVIKQDPMPILEKLPCLVMLKLWGYEGQTMSCSAQGFPRLQELELGIFSTNEWSMEEGTMPKLSSMALRVCMMMSRLPEGLQQLPSLRHLWLFYMPQISEDDITLKELLRKGCEVKVKC</sequence>
<dbReference type="Gene3D" id="1.10.10.10">
    <property type="entry name" value="Winged helix-like DNA-binding domain superfamily/Winged helix DNA-binding domain"/>
    <property type="match status" value="1"/>
</dbReference>
<organism evidence="5">
    <name type="scientific">Triticum aestivum</name>
    <name type="common">Wheat</name>
    <dbReference type="NCBI Taxonomy" id="4565"/>
    <lineage>
        <taxon>Eukaryota</taxon>
        <taxon>Viridiplantae</taxon>
        <taxon>Streptophyta</taxon>
        <taxon>Embryophyta</taxon>
        <taxon>Tracheophyta</taxon>
        <taxon>Spermatophyta</taxon>
        <taxon>Magnoliopsida</taxon>
        <taxon>Liliopsida</taxon>
        <taxon>Poales</taxon>
        <taxon>Poaceae</taxon>
        <taxon>BOP clade</taxon>
        <taxon>Pooideae</taxon>
        <taxon>Triticodae</taxon>
        <taxon>Triticeae</taxon>
        <taxon>Triticinae</taxon>
        <taxon>Triticum</taxon>
    </lineage>
</organism>
<protein>
    <submittedName>
        <fullName evidence="5">Uncharacterized protein</fullName>
    </submittedName>
</protein>
<evidence type="ECO:0000259" key="3">
    <source>
        <dbReference type="Pfam" id="PF23559"/>
    </source>
</evidence>
<evidence type="ECO:0000256" key="2">
    <source>
        <dbReference type="ARBA" id="ARBA00022821"/>
    </source>
</evidence>
<dbReference type="EnsemblPlants" id="TraesCS7B02G501200.1">
    <property type="protein sequence ID" value="TraesCS7B02G501200.1"/>
    <property type="gene ID" value="TraesCS7B02G501200"/>
</dbReference>
<dbReference type="Gene3D" id="1.10.8.430">
    <property type="entry name" value="Helical domain of apoptotic protease-activating factors"/>
    <property type="match status" value="1"/>
</dbReference>
<dbReference type="InterPro" id="IPR027417">
    <property type="entry name" value="P-loop_NTPase"/>
</dbReference>
<dbReference type="SUPFAM" id="SSF52058">
    <property type="entry name" value="L domain-like"/>
    <property type="match status" value="1"/>
</dbReference>
<evidence type="ECO:0000256" key="1">
    <source>
        <dbReference type="ARBA" id="ARBA00022737"/>
    </source>
</evidence>
<reference evidence="5" key="1">
    <citation type="submission" date="2018-08" db="EMBL/GenBank/DDBJ databases">
        <authorList>
            <person name="Rossello M."/>
        </authorList>
    </citation>
    <scope>NUCLEOTIDE SEQUENCE [LARGE SCALE GENOMIC DNA]</scope>
    <source>
        <strain evidence="5">cv. Chinese Spring</strain>
    </source>
</reference>
<dbReference type="InterPro" id="IPR036388">
    <property type="entry name" value="WH-like_DNA-bd_sf"/>
</dbReference>
<dbReference type="Pfam" id="PF23598">
    <property type="entry name" value="LRR_14"/>
    <property type="match status" value="1"/>
</dbReference>
<dbReference type="AlphaFoldDB" id="A0A3B6SVZ6"/>
<dbReference type="FunFam" id="1.10.10.10:FF:000322">
    <property type="entry name" value="Probable disease resistance protein At1g63360"/>
    <property type="match status" value="1"/>
</dbReference>
<dbReference type="SMR" id="A0A3B6SVZ6"/>
<dbReference type="Gramene" id="TraesCS7B03G1313000.1">
    <property type="protein sequence ID" value="TraesCS7B03G1313000.1.CDS"/>
    <property type="gene ID" value="TraesCS7B03G1313000"/>
</dbReference>
<dbReference type="SUPFAM" id="SSF52540">
    <property type="entry name" value="P-loop containing nucleoside triphosphate hydrolases"/>
    <property type="match status" value="1"/>
</dbReference>
<reference evidence="5" key="2">
    <citation type="submission" date="2018-10" db="UniProtKB">
        <authorList>
            <consortium name="EnsemblPlants"/>
        </authorList>
    </citation>
    <scope>IDENTIFICATION</scope>
</reference>
<evidence type="ECO:0000259" key="4">
    <source>
        <dbReference type="Pfam" id="PF23598"/>
    </source>
</evidence>
<name>A0A3B6SVZ6_WHEAT</name>
<dbReference type="GO" id="GO:0043531">
    <property type="term" value="F:ADP binding"/>
    <property type="evidence" value="ECO:0007669"/>
    <property type="project" value="InterPro"/>
</dbReference>
<dbReference type="GO" id="GO:0042742">
    <property type="term" value="P:defense response to bacterium"/>
    <property type="evidence" value="ECO:0007669"/>
    <property type="project" value="UniProtKB-ARBA"/>
</dbReference>
<dbReference type="InterPro" id="IPR042197">
    <property type="entry name" value="Apaf_helical"/>
</dbReference>
<dbReference type="GO" id="GO:0002758">
    <property type="term" value="P:innate immune response-activating signaling pathway"/>
    <property type="evidence" value="ECO:0007669"/>
    <property type="project" value="UniProtKB-ARBA"/>
</dbReference>
<dbReference type="Pfam" id="PF23559">
    <property type="entry name" value="WHD_DRP"/>
    <property type="match status" value="1"/>
</dbReference>
<dbReference type="InterPro" id="IPR055414">
    <property type="entry name" value="LRR_R13L4/SHOC2-like"/>
</dbReference>
<keyword evidence="6" id="KW-1185">Reference proteome</keyword>
<feature type="domain" description="Disease resistance protein winged helix" evidence="3">
    <location>
        <begin position="115"/>
        <end position="184"/>
    </location>
</feature>
<dbReference type="InterPro" id="IPR032675">
    <property type="entry name" value="LRR_dom_sf"/>
</dbReference>